<keyword evidence="2" id="KW-0479">Metal-binding</keyword>
<feature type="region of interest" description="Disordered" evidence="6">
    <location>
        <begin position="1"/>
        <end position="28"/>
    </location>
</feature>
<sequence length="269" mass="30251">MRRKRSRMRRPWQDSVPSMQRGGGGSSGLAWEPGISGASDIMEAGAAGQGRRALHKRPGGPAWKETYRQGCFQRMKNSRAQLLDKYRRVGEASRGVLAQEVMEAEWLTLQSTHESLVAQRCSKTFAQVEDPEDLAVLEEIQQELLSQEQAFIEEYERSLRFDDRCLWALLEGLQTDGLICPVCSRYNLTVVRGTVLCQCGLYLSSQVPELTEQTFRALLEESVNRHSEFCAHRPEFSITSGTEENACLLLSCVLLHNQVSQPRASPTDT</sequence>
<evidence type="ECO:0000259" key="8">
    <source>
        <dbReference type="Pfam" id="PF14767"/>
    </source>
</evidence>
<dbReference type="STRING" id="29139.ENSVURP00010032401"/>
<evidence type="ECO:0000259" key="9">
    <source>
        <dbReference type="Pfam" id="PF14768"/>
    </source>
</evidence>
<name>A0A4X2MCP6_VOMUR</name>
<proteinExistence type="predicted"/>
<evidence type="ECO:0000313" key="10">
    <source>
        <dbReference type="Ensembl" id="ENSVURP00010032401.1"/>
    </source>
</evidence>
<organism evidence="10 11">
    <name type="scientific">Vombatus ursinus</name>
    <name type="common">Common wombat</name>
    <dbReference type="NCBI Taxonomy" id="29139"/>
    <lineage>
        <taxon>Eukaryota</taxon>
        <taxon>Metazoa</taxon>
        <taxon>Chordata</taxon>
        <taxon>Craniata</taxon>
        <taxon>Vertebrata</taxon>
        <taxon>Euteleostomi</taxon>
        <taxon>Mammalia</taxon>
        <taxon>Metatheria</taxon>
        <taxon>Diprotodontia</taxon>
        <taxon>Vombatidae</taxon>
        <taxon>Vombatus</taxon>
    </lineage>
</organism>
<dbReference type="InterPro" id="IPR028159">
    <property type="entry name" value="RPA_interact_C_dom"/>
</dbReference>
<dbReference type="PANTHER" id="PTHR31742:SF1">
    <property type="entry name" value="RPA-INTERACTING PROTEIN"/>
    <property type="match status" value="1"/>
</dbReference>
<comment type="subcellular location">
    <subcellularLocation>
        <location evidence="1">Nucleus</location>
    </subcellularLocation>
</comment>
<evidence type="ECO:0000256" key="6">
    <source>
        <dbReference type="SAM" id="MobiDB-lite"/>
    </source>
</evidence>
<dbReference type="Pfam" id="PF14767">
    <property type="entry name" value="RPA_interact_M"/>
    <property type="match status" value="1"/>
</dbReference>
<accession>A0A4X2MCP6</accession>
<dbReference type="Proteomes" id="UP000314987">
    <property type="component" value="Unassembled WGS sequence"/>
</dbReference>
<reference evidence="11" key="1">
    <citation type="submission" date="2018-12" db="EMBL/GenBank/DDBJ databases">
        <authorList>
            <person name="Yazar S."/>
        </authorList>
    </citation>
    <scope>NUCLEOTIDE SEQUENCE [LARGE SCALE GENOMIC DNA]</scope>
</reference>
<dbReference type="GeneTree" id="ENSGT00390000006416"/>
<protein>
    <recommendedName>
        <fullName evidence="12">RPA interacting protein</fullName>
    </recommendedName>
</protein>
<feature type="domain" description="RPA-interacting protein central" evidence="8">
    <location>
        <begin position="99"/>
        <end position="168"/>
    </location>
</feature>
<dbReference type="GO" id="GO:0006606">
    <property type="term" value="P:protein import into nucleus"/>
    <property type="evidence" value="ECO:0007669"/>
    <property type="project" value="TreeGrafter"/>
</dbReference>
<evidence type="ECO:0000256" key="1">
    <source>
        <dbReference type="ARBA" id="ARBA00004123"/>
    </source>
</evidence>
<keyword evidence="4" id="KW-0862">Zinc</keyword>
<dbReference type="GO" id="GO:0008270">
    <property type="term" value="F:zinc ion binding"/>
    <property type="evidence" value="ECO:0007669"/>
    <property type="project" value="UniProtKB-KW"/>
</dbReference>
<evidence type="ECO:0000256" key="2">
    <source>
        <dbReference type="ARBA" id="ARBA00022723"/>
    </source>
</evidence>
<evidence type="ECO:0000259" key="7">
    <source>
        <dbReference type="Pfam" id="PF14766"/>
    </source>
</evidence>
<dbReference type="InterPro" id="IPR028155">
    <property type="entry name" value="RPA_interact_central"/>
</dbReference>
<evidence type="ECO:0008006" key="12">
    <source>
        <dbReference type="Google" id="ProtNLM"/>
    </source>
</evidence>
<evidence type="ECO:0000313" key="11">
    <source>
        <dbReference type="Proteomes" id="UP000314987"/>
    </source>
</evidence>
<feature type="compositionally biased region" description="Basic residues" evidence="6">
    <location>
        <begin position="1"/>
        <end position="10"/>
    </location>
</feature>
<feature type="domain" description="RPA-interacting protein C-terminal" evidence="9">
    <location>
        <begin position="179"/>
        <end position="252"/>
    </location>
</feature>
<keyword evidence="3" id="KW-0863">Zinc-finger</keyword>
<reference evidence="10" key="2">
    <citation type="submission" date="2025-08" db="UniProtKB">
        <authorList>
            <consortium name="Ensembl"/>
        </authorList>
    </citation>
    <scope>IDENTIFICATION</scope>
</reference>
<keyword evidence="5" id="KW-0539">Nucleus</keyword>
<keyword evidence="11" id="KW-1185">Reference proteome</keyword>
<dbReference type="InterPro" id="IPR028158">
    <property type="entry name" value="RPA_interact_N_dom"/>
</dbReference>
<dbReference type="PANTHER" id="PTHR31742">
    <property type="entry name" value="RPA-INTERACTING PROTEIN RPAIN"/>
    <property type="match status" value="1"/>
</dbReference>
<gene>
    <name evidence="10" type="primary">RPAIN</name>
</gene>
<reference evidence="10" key="3">
    <citation type="submission" date="2025-09" db="UniProtKB">
        <authorList>
            <consortium name="Ensembl"/>
        </authorList>
    </citation>
    <scope>IDENTIFICATION</scope>
</reference>
<evidence type="ECO:0000256" key="4">
    <source>
        <dbReference type="ARBA" id="ARBA00022833"/>
    </source>
</evidence>
<evidence type="ECO:0000256" key="5">
    <source>
        <dbReference type="ARBA" id="ARBA00023242"/>
    </source>
</evidence>
<dbReference type="Pfam" id="PF14768">
    <property type="entry name" value="RPA_interact_C"/>
    <property type="match status" value="1"/>
</dbReference>
<evidence type="ECO:0000256" key="3">
    <source>
        <dbReference type="ARBA" id="ARBA00022771"/>
    </source>
</evidence>
<feature type="domain" description="RPA-interacting protein N-terminal" evidence="7">
    <location>
        <begin position="51"/>
        <end position="87"/>
    </location>
</feature>
<dbReference type="Ensembl" id="ENSVURT00010036889.1">
    <property type="protein sequence ID" value="ENSVURP00010032401.1"/>
    <property type="gene ID" value="ENSVURG00010024724.1"/>
</dbReference>
<dbReference type="Pfam" id="PF14766">
    <property type="entry name" value="RPA_interact_N"/>
    <property type="match status" value="1"/>
</dbReference>
<dbReference type="InterPro" id="IPR028156">
    <property type="entry name" value="RIP"/>
</dbReference>
<dbReference type="AlphaFoldDB" id="A0A4X2MCP6"/>
<dbReference type="GO" id="GO:0016605">
    <property type="term" value="C:PML body"/>
    <property type="evidence" value="ECO:0007669"/>
    <property type="project" value="TreeGrafter"/>
</dbReference>
<dbReference type="OMA" id="ACDSWTV"/>